<proteinExistence type="predicted"/>
<dbReference type="Gene3D" id="3.40.50.360">
    <property type="match status" value="1"/>
</dbReference>
<keyword evidence="6" id="KW-1185">Reference proteome</keyword>
<keyword evidence="2" id="KW-0288">FMN</keyword>
<evidence type="ECO:0000256" key="3">
    <source>
        <dbReference type="ARBA" id="ARBA00023002"/>
    </source>
</evidence>
<dbReference type="Pfam" id="PF03358">
    <property type="entry name" value="FMN_red"/>
    <property type="match status" value="1"/>
</dbReference>
<dbReference type="PANTHER" id="PTHR43408:SF2">
    <property type="entry name" value="FMN REDUCTASE (NADPH)"/>
    <property type="match status" value="1"/>
</dbReference>
<evidence type="ECO:0000313" key="6">
    <source>
        <dbReference type="Proteomes" id="UP001500618"/>
    </source>
</evidence>
<keyword evidence="3" id="KW-0560">Oxidoreductase</keyword>
<keyword evidence="1" id="KW-0285">Flavoprotein</keyword>
<evidence type="ECO:0000259" key="4">
    <source>
        <dbReference type="Pfam" id="PF03358"/>
    </source>
</evidence>
<sequence>MTAAQINAVILVGHPRAGSRTSGLAAAVAAALGARWEADWWQPRWRTVELADVVQIRIAGQPDDRPPPPTTGDDPFALVQNAHLIVVATPSFKGTYTGLLKAFLDLLPPGHLADTVVVPVAVAGSPAHVRSTSDTLSAVLLEVGATVPAPALGVPESDLSRAEAVASQWVDDHAKVLASALEKVGVG</sequence>
<accession>A0ABP4V2T4</accession>
<evidence type="ECO:0000256" key="1">
    <source>
        <dbReference type="ARBA" id="ARBA00022630"/>
    </source>
</evidence>
<dbReference type="InterPro" id="IPR029039">
    <property type="entry name" value="Flavoprotein-like_sf"/>
</dbReference>
<dbReference type="InterPro" id="IPR051814">
    <property type="entry name" value="NAD(P)H-dep_FMN_reductase"/>
</dbReference>
<gene>
    <name evidence="5" type="ORF">GCM10009765_76510</name>
</gene>
<dbReference type="SUPFAM" id="SSF52218">
    <property type="entry name" value="Flavoproteins"/>
    <property type="match status" value="1"/>
</dbReference>
<evidence type="ECO:0000313" key="5">
    <source>
        <dbReference type="EMBL" id="GAA1716512.1"/>
    </source>
</evidence>
<feature type="domain" description="NADPH-dependent FMN reductase-like" evidence="4">
    <location>
        <begin position="8"/>
        <end position="154"/>
    </location>
</feature>
<organism evidence="5 6">
    <name type="scientific">Fodinicola feengrottensis</name>
    <dbReference type="NCBI Taxonomy" id="435914"/>
    <lineage>
        <taxon>Bacteria</taxon>
        <taxon>Bacillati</taxon>
        <taxon>Actinomycetota</taxon>
        <taxon>Actinomycetes</taxon>
        <taxon>Mycobacteriales</taxon>
        <taxon>Fodinicola</taxon>
    </lineage>
</organism>
<name>A0ABP4V2T4_9ACTN</name>
<dbReference type="PANTHER" id="PTHR43408">
    <property type="entry name" value="FMN REDUCTASE (NADPH)"/>
    <property type="match status" value="1"/>
</dbReference>
<dbReference type="InterPro" id="IPR005025">
    <property type="entry name" value="FMN_Rdtase-like_dom"/>
</dbReference>
<dbReference type="EMBL" id="BAAANY010000040">
    <property type="protein sequence ID" value="GAA1716512.1"/>
    <property type="molecule type" value="Genomic_DNA"/>
</dbReference>
<dbReference type="Proteomes" id="UP001500618">
    <property type="component" value="Unassembled WGS sequence"/>
</dbReference>
<comment type="caution">
    <text evidence="5">The sequence shown here is derived from an EMBL/GenBank/DDBJ whole genome shotgun (WGS) entry which is preliminary data.</text>
</comment>
<reference evidence="6" key="1">
    <citation type="journal article" date="2019" name="Int. J. Syst. Evol. Microbiol.">
        <title>The Global Catalogue of Microorganisms (GCM) 10K type strain sequencing project: providing services to taxonomists for standard genome sequencing and annotation.</title>
        <authorList>
            <consortium name="The Broad Institute Genomics Platform"/>
            <consortium name="The Broad Institute Genome Sequencing Center for Infectious Disease"/>
            <person name="Wu L."/>
            <person name="Ma J."/>
        </authorList>
    </citation>
    <scope>NUCLEOTIDE SEQUENCE [LARGE SCALE GENOMIC DNA]</scope>
    <source>
        <strain evidence="6">JCM 14718</strain>
    </source>
</reference>
<evidence type="ECO:0000256" key="2">
    <source>
        <dbReference type="ARBA" id="ARBA00022643"/>
    </source>
</evidence>
<dbReference type="RefSeq" id="WP_163568413.1">
    <property type="nucleotide sequence ID" value="NZ_BAAANY010000040.1"/>
</dbReference>
<protein>
    <submittedName>
        <fullName evidence="5">NAD(P)H-dependent oxidoreductase</fullName>
    </submittedName>
</protein>